<dbReference type="Proteomes" id="UP000741013">
    <property type="component" value="Unassembled WGS sequence"/>
</dbReference>
<proteinExistence type="predicted"/>
<reference evidence="1 2" key="1">
    <citation type="submission" date="2021-03" db="EMBL/GenBank/DDBJ databases">
        <title>Sequencing the genomes of 1000 actinobacteria strains.</title>
        <authorList>
            <person name="Klenk H.-P."/>
        </authorList>
    </citation>
    <scope>NUCLEOTIDE SEQUENCE [LARGE SCALE GENOMIC DNA]</scope>
    <source>
        <strain evidence="1 2">DSM 45510</strain>
    </source>
</reference>
<name>A0ABS4PQ97_9PSEU</name>
<accession>A0ABS4PQ97</accession>
<dbReference type="EMBL" id="JAGGMS010000001">
    <property type="protein sequence ID" value="MBP2181028.1"/>
    <property type="molecule type" value="Genomic_DNA"/>
</dbReference>
<gene>
    <name evidence="1" type="ORF">JOM49_002554</name>
</gene>
<protein>
    <submittedName>
        <fullName evidence="1">Uncharacterized protein</fullName>
    </submittedName>
</protein>
<evidence type="ECO:0000313" key="1">
    <source>
        <dbReference type="EMBL" id="MBP2181028.1"/>
    </source>
</evidence>
<evidence type="ECO:0000313" key="2">
    <source>
        <dbReference type="Proteomes" id="UP000741013"/>
    </source>
</evidence>
<keyword evidence="2" id="KW-1185">Reference proteome</keyword>
<organism evidence="1 2">
    <name type="scientific">Amycolatopsis magusensis</name>
    <dbReference type="NCBI Taxonomy" id="882444"/>
    <lineage>
        <taxon>Bacteria</taxon>
        <taxon>Bacillati</taxon>
        <taxon>Actinomycetota</taxon>
        <taxon>Actinomycetes</taxon>
        <taxon>Pseudonocardiales</taxon>
        <taxon>Pseudonocardiaceae</taxon>
        <taxon>Amycolatopsis</taxon>
    </lineage>
</organism>
<sequence length="163" mass="17370">MPGWYARCARVLANGGTGTAGQSRPGGPSGRRAATAAAELCDSLQTFLRTWCERTVTNVPVEGSLAMAAFLAGRLDDLVRHPRAGELLDGLDALIAKARQVAHPNPLLHTELGPCRHPGCDRVVRVAVRANSVLPPPRLSCDAGHAWLPAPRAAERYRPERAA</sequence>
<dbReference type="RefSeq" id="WP_209664499.1">
    <property type="nucleotide sequence ID" value="NZ_JAGGMS010000001.1"/>
</dbReference>
<comment type="caution">
    <text evidence="1">The sequence shown here is derived from an EMBL/GenBank/DDBJ whole genome shotgun (WGS) entry which is preliminary data.</text>
</comment>